<dbReference type="InterPro" id="IPR008271">
    <property type="entry name" value="Ser/Thr_kinase_AS"/>
</dbReference>
<organism evidence="2 3">
    <name type="scientific">Oceanobacillus longus</name>
    <dbReference type="NCBI Taxonomy" id="930120"/>
    <lineage>
        <taxon>Bacteria</taxon>
        <taxon>Bacillati</taxon>
        <taxon>Bacillota</taxon>
        <taxon>Bacilli</taxon>
        <taxon>Bacillales</taxon>
        <taxon>Bacillaceae</taxon>
        <taxon>Oceanobacillus</taxon>
    </lineage>
</organism>
<dbReference type="PROSITE" id="PS00108">
    <property type="entry name" value="PROTEIN_KINASE_ST"/>
    <property type="match status" value="1"/>
</dbReference>
<reference evidence="3" key="1">
    <citation type="journal article" date="2019" name="Int. J. Syst. Evol. Microbiol.">
        <title>The Global Catalogue of Microorganisms (GCM) 10K type strain sequencing project: providing services to taxonomists for standard genome sequencing and annotation.</title>
        <authorList>
            <consortium name="The Broad Institute Genomics Platform"/>
            <consortium name="The Broad Institute Genome Sequencing Center for Infectious Disease"/>
            <person name="Wu L."/>
            <person name="Ma J."/>
        </authorList>
    </citation>
    <scope>NUCLEOTIDE SEQUENCE [LARGE SCALE GENOMIC DNA]</scope>
    <source>
        <strain evidence="3">IBRC-M 10703</strain>
    </source>
</reference>
<dbReference type="EMBL" id="JBHSAO010000006">
    <property type="protein sequence ID" value="MFC4024064.1"/>
    <property type="molecule type" value="Genomic_DNA"/>
</dbReference>
<dbReference type="InterPro" id="IPR052898">
    <property type="entry name" value="ACAD10-like"/>
</dbReference>
<dbReference type="SUPFAM" id="SSF56112">
    <property type="entry name" value="Protein kinase-like (PK-like)"/>
    <property type="match status" value="1"/>
</dbReference>
<dbReference type="PANTHER" id="PTHR47829:SF1">
    <property type="entry name" value="HAD FAMILY PHOSPHATASE"/>
    <property type="match status" value="1"/>
</dbReference>
<dbReference type="InterPro" id="IPR002575">
    <property type="entry name" value="Aminoglycoside_PTrfase"/>
</dbReference>
<feature type="non-terminal residue" evidence="2">
    <location>
        <position position="307"/>
    </location>
</feature>
<dbReference type="PROSITE" id="PS50011">
    <property type="entry name" value="PROTEIN_KINASE_DOM"/>
    <property type="match status" value="1"/>
</dbReference>
<dbReference type="Gene3D" id="3.90.1200.10">
    <property type="match status" value="1"/>
</dbReference>
<dbReference type="InterPro" id="IPR041726">
    <property type="entry name" value="ACAD10_11_N"/>
</dbReference>
<dbReference type="InterPro" id="IPR000719">
    <property type="entry name" value="Prot_kinase_dom"/>
</dbReference>
<keyword evidence="3" id="KW-1185">Reference proteome</keyword>
<dbReference type="InterPro" id="IPR011009">
    <property type="entry name" value="Kinase-like_dom_sf"/>
</dbReference>
<comment type="caution">
    <text evidence="2">The sequence shown here is derived from an EMBL/GenBank/DDBJ whole genome shotgun (WGS) entry which is preliminary data.</text>
</comment>
<evidence type="ECO:0000313" key="3">
    <source>
        <dbReference type="Proteomes" id="UP001595772"/>
    </source>
</evidence>
<protein>
    <submittedName>
        <fullName evidence="2">Phosphotransferase family protein</fullName>
    </submittedName>
</protein>
<name>A0ABV8GW50_9BACI</name>
<sequence length="307" mass="35896">MNENKEIIAVRDGQDFNRTKLTEYLVMHLELPEHTELAVQQFSAGMANYTYLIKYEDWKAVLRRPPNGPLPPKAHDMEREYNFLSKIYKHFPIVPEAYLFCDDESILGVPFYVMEYKEGTVLDKEFPSNITVTDELLKHISKEAVQALVKLHQLDYKKIGLENLGHPEGFLERQVYGWIKRHEKAKTHHVPYYDEVKQWLTENTPQSTNVSIVHNDYKLNNIVLSPDLKEIKAILDWEMVTIGDPLFDLANALAYWTQHDDSPLLKDSLYSITANPGFYTREEFIQQYALETKQDITNIDFYLATVY</sequence>
<evidence type="ECO:0000259" key="1">
    <source>
        <dbReference type="PROSITE" id="PS50011"/>
    </source>
</evidence>
<accession>A0ABV8GW50</accession>
<feature type="domain" description="Protein kinase" evidence="1">
    <location>
        <begin position="1"/>
        <end position="307"/>
    </location>
</feature>
<dbReference type="Proteomes" id="UP001595772">
    <property type="component" value="Unassembled WGS sequence"/>
</dbReference>
<evidence type="ECO:0000313" key="2">
    <source>
        <dbReference type="EMBL" id="MFC4024064.1"/>
    </source>
</evidence>
<dbReference type="CDD" id="cd05154">
    <property type="entry name" value="ACAD10_11_N-like"/>
    <property type="match status" value="1"/>
</dbReference>
<dbReference type="Pfam" id="PF01636">
    <property type="entry name" value="APH"/>
    <property type="match status" value="1"/>
</dbReference>
<dbReference type="Gene3D" id="3.30.200.20">
    <property type="entry name" value="Phosphorylase Kinase, domain 1"/>
    <property type="match status" value="1"/>
</dbReference>
<proteinExistence type="predicted"/>
<dbReference type="RefSeq" id="WP_379496554.1">
    <property type="nucleotide sequence ID" value="NZ_JBHSAO010000006.1"/>
</dbReference>
<gene>
    <name evidence="2" type="ORF">ACFOUV_09680</name>
</gene>
<dbReference type="PANTHER" id="PTHR47829">
    <property type="entry name" value="HYDROLASE, PUTATIVE (AFU_ORTHOLOGUE AFUA_1G12880)-RELATED"/>
    <property type="match status" value="1"/>
</dbReference>